<proteinExistence type="predicted"/>
<evidence type="ECO:0000313" key="2">
    <source>
        <dbReference type="EMBL" id="EHO70161.1"/>
    </source>
</evidence>
<evidence type="ECO:0000256" key="1">
    <source>
        <dbReference type="SAM" id="SignalP"/>
    </source>
</evidence>
<dbReference type="AlphaFoldDB" id="H1Q2Q7"/>
<feature type="signal peptide" evidence="1">
    <location>
        <begin position="1"/>
        <end position="28"/>
    </location>
</feature>
<comment type="caution">
    <text evidence="2">The sequence shown here is derived from an EMBL/GenBank/DDBJ whole genome shotgun (WGS) entry which is preliminary data.</text>
</comment>
<dbReference type="EMBL" id="AGWK01000035">
    <property type="protein sequence ID" value="EHO70161.1"/>
    <property type="molecule type" value="Genomic_DNA"/>
</dbReference>
<dbReference type="InterPro" id="IPR013783">
    <property type="entry name" value="Ig-like_fold"/>
</dbReference>
<dbReference type="STRING" id="883158.HMPREF9140_01195"/>
<sequence>MNNKSFTTRKFAAIAAMLLSSFAFSAQAQTWEISPKFEGADDAPVAIKAPVAKIDPAANQKWWGYFTTDMKRIAVGTQKAGTFNQAFHIKPGNEVAIGNKIKAIRFYLRDKSVIKDLKIWISKTLPGDVTKAEYYKALDLSTLASGDETNGYAGKVNDILLDNAYNVGTEGAYVGLIFTVPSASSETAKYPIVLGSTPDVKEALLLGAPGQQWEDLYGQGLGVLAAQVLVEGTFHQNAIVPLDFSTAYAGLGKTTTFELNVTNCGTEGISNFDYTVTTDGVASAEKHVNLATPFKVFGGVTTVEVTLDADAQSGTKEKTITITKVNGVPNQANSSSCKGNLTTVDKLFKRVIVMEEFTGTGCPWCPRGIVGMKNANEAYPDNFAGIALHNYNSDDPMSMSAYARLGFDGAPQCQLNRDVKCDPYYGSDKKTILNDIKRLLIAPPAVGVEVKGELTNNNTEVKVKVNLDPLTSGKYSLAYVLVADSLYNSKWKQGNNYAQFSPAQAPEDMKDFCKGGKYGKSYCSPVFDDVAVSSSYNTAGINQATSFNMQKDVAVTQEYTLKMPTKKSVKEVLKLNKLNVVVILLDSKGKVVNAGKAAVTLDPTGIEEVNNNAAEVKEVARYTVDGRRINAPQRGVNIVKYSDGRSVKEIVR</sequence>
<evidence type="ECO:0000313" key="3">
    <source>
        <dbReference type="Proteomes" id="UP000016023"/>
    </source>
</evidence>
<keyword evidence="1" id="KW-0732">Signal</keyword>
<dbReference type="HOGENOM" id="CLU_027865_0_0_10"/>
<dbReference type="Gene3D" id="2.60.40.10">
    <property type="entry name" value="Immunoglobulins"/>
    <property type="match status" value="1"/>
</dbReference>
<organism evidence="2 3">
    <name type="scientific">Prevotella micans F0438</name>
    <dbReference type="NCBI Taxonomy" id="883158"/>
    <lineage>
        <taxon>Bacteria</taxon>
        <taxon>Pseudomonadati</taxon>
        <taxon>Bacteroidota</taxon>
        <taxon>Bacteroidia</taxon>
        <taxon>Bacteroidales</taxon>
        <taxon>Prevotellaceae</taxon>
        <taxon>Prevotella</taxon>
    </lineage>
</organism>
<dbReference type="RefSeq" id="WP_006952505.1">
    <property type="nucleotide sequence ID" value="NZ_JH594522.1"/>
</dbReference>
<dbReference type="Proteomes" id="UP000016023">
    <property type="component" value="Unassembled WGS sequence"/>
</dbReference>
<protein>
    <recommendedName>
        <fullName evidence="4">CARDB domain-containing protein</fullName>
    </recommendedName>
</protein>
<reference evidence="2 3" key="1">
    <citation type="submission" date="2011-12" db="EMBL/GenBank/DDBJ databases">
        <title>The Genome Sequence of Prevotella micans F0438.</title>
        <authorList>
            <consortium name="The Broad Institute Genome Sequencing Platform"/>
            <person name="Earl A."/>
            <person name="Ward D."/>
            <person name="Feldgarden M."/>
            <person name="Gevers D."/>
            <person name="Izard J."/>
            <person name="Baranova O.V."/>
            <person name="Blanton J.M."/>
            <person name="Wade W.G."/>
            <person name="Dewhirst F.E."/>
            <person name="Young S.K."/>
            <person name="Zeng Q."/>
            <person name="Gargeya S."/>
            <person name="Fitzgerald M."/>
            <person name="Haas B."/>
            <person name="Abouelleil A."/>
            <person name="Alvarado L."/>
            <person name="Arachchi H.M."/>
            <person name="Berlin A."/>
            <person name="Chapman S.B."/>
            <person name="Gearin G."/>
            <person name="Goldberg J."/>
            <person name="Griggs A."/>
            <person name="Gujja S."/>
            <person name="Hansen M."/>
            <person name="Heiman D."/>
            <person name="Howarth C."/>
            <person name="Larimer J."/>
            <person name="Lui A."/>
            <person name="MacDonald P.J.P."/>
            <person name="McCowen C."/>
            <person name="Montmayeur A."/>
            <person name="Murphy C."/>
            <person name="Neiman D."/>
            <person name="Pearson M."/>
            <person name="Priest M."/>
            <person name="Roberts A."/>
            <person name="Saif S."/>
            <person name="Shea T."/>
            <person name="Sisk P."/>
            <person name="Stolte C."/>
            <person name="Sykes S."/>
            <person name="Wortman J."/>
            <person name="Nusbaum C."/>
            <person name="Birren B."/>
        </authorList>
    </citation>
    <scope>NUCLEOTIDE SEQUENCE [LARGE SCALE GENOMIC DNA]</scope>
    <source>
        <strain evidence="2 3">F0438</strain>
    </source>
</reference>
<dbReference type="PATRIC" id="fig|883158.3.peg.1203"/>
<name>H1Q2Q7_9BACT</name>
<accession>H1Q2Q7</accession>
<evidence type="ECO:0008006" key="4">
    <source>
        <dbReference type="Google" id="ProtNLM"/>
    </source>
</evidence>
<keyword evidence="3" id="KW-1185">Reference proteome</keyword>
<gene>
    <name evidence="2" type="ORF">HMPREF9140_01195</name>
</gene>
<feature type="chain" id="PRO_5003552016" description="CARDB domain-containing protein" evidence="1">
    <location>
        <begin position="29"/>
        <end position="652"/>
    </location>
</feature>